<reference evidence="1" key="1">
    <citation type="submission" date="2022-12" db="EMBL/GenBank/DDBJ databases">
        <title>Isolation and characterisation of novel Methanocorpusculum spp. from native Australian herbivores indicates the genus is ancestrally host-associated.</title>
        <authorList>
            <person name="Volmer J.G."/>
            <person name="Soo R.M."/>
            <person name="Evans P.N."/>
            <person name="Hoedt E.C."/>
            <person name="Astorga Alsina A.L."/>
            <person name="Woodcroft B.J."/>
            <person name="Tyson G.W."/>
            <person name="Hugenholtz P."/>
            <person name="Morrison M."/>
        </authorList>
    </citation>
    <scope>NUCLEOTIDE SEQUENCE</scope>
    <source>
        <strain evidence="1">CW153</strain>
    </source>
</reference>
<dbReference type="EMBL" id="JAPTGC010000004">
    <property type="protein sequence ID" value="MCZ0862403.1"/>
    <property type="molecule type" value="Genomic_DNA"/>
</dbReference>
<proteinExistence type="predicted"/>
<protein>
    <recommendedName>
        <fullName evidence="3">AraC family transcriptional regulator</fullName>
    </recommendedName>
</protein>
<dbReference type="InterPro" id="IPR053182">
    <property type="entry name" value="YobU-like_regulator"/>
</dbReference>
<dbReference type="PANTHER" id="PTHR36444">
    <property type="entry name" value="TRANSCRIPTIONAL REGULATOR PROTEIN YOBU-RELATED"/>
    <property type="match status" value="1"/>
</dbReference>
<dbReference type="RefSeq" id="WP_268922648.1">
    <property type="nucleotide sequence ID" value="NZ_JAPTGC010000004.1"/>
</dbReference>
<organism evidence="1 2">
    <name type="scientific">Methanocorpusculum vombati</name>
    <dbReference type="NCBI Taxonomy" id="3002864"/>
    <lineage>
        <taxon>Archaea</taxon>
        <taxon>Methanobacteriati</taxon>
        <taxon>Methanobacteriota</taxon>
        <taxon>Stenosarchaea group</taxon>
        <taxon>Methanomicrobia</taxon>
        <taxon>Methanomicrobiales</taxon>
        <taxon>Methanocorpusculaceae</taxon>
        <taxon>Methanocorpusculum</taxon>
    </lineage>
</organism>
<comment type="caution">
    <text evidence="1">The sequence shown here is derived from an EMBL/GenBank/DDBJ whole genome shotgun (WGS) entry which is preliminary data.</text>
</comment>
<evidence type="ECO:0008006" key="3">
    <source>
        <dbReference type="Google" id="ProtNLM"/>
    </source>
</evidence>
<dbReference type="PANTHER" id="PTHR36444:SF2">
    <property type="entry name" value="TRANSCRIPTIONAL REGULATOR PROTEIN YOBU-RELATED"/>
    <property type="match status" value="1"/>
</dbReference>
<name>A0ABT4IKW7_9EURY</name>
<evidence type="ECO:0000313" key="2">
    <source>
        <dbReference type="Proteomes" id="UP001141336"/>
    </source>
</evidence>
<gene>
    <name evidence="1" type="ORF">O0S09_03925</name>
</gene>
<dbReference type="Gene3D" id="3.20.80.10">
    <property type="entry name" value="Regulatory factor, effector binding domain"/>
    <property type="match status" value="1"/>
</dbReference>
<keyword evidence="2" id="KW-1185">Reference proteome</keyword>
<sequence>MTYRLQAVTLRTDNSLEGMERIAAVWRDIVSGKLPLMADNDGVMQSGLSSVSRYSNYAEEERGRYDLTIMTVPAEFFAEMEEKVQAGLYKKYETRDACGDVGICVKAAWNAVWTDQQNGSLRRAFTEDYESTVPPAFTKDGQAHCYLYIAVR</sequence>
<dbReference type="InterPro" id="IPR011256">
    <property type="entry name" value="Reg_factor_effector_dom_sf"/>
</dbReference>
<evidence type="ECO:0000313" key="1">
    <source>
        <dbReference type="EMBL" id="MCZ0862403.1"/>
    </source>
</evidence>
<accession>A0ABT4IKW7</accession>
<dbReference type="Proteomes" id="UP001141336">
    <property type="component" value="Unassembled WGS sequence"/>
</dbReference>